<evidence type="ECO:0008006" key="4">
    <source>
        <dbReference type="Google" id="ProtNLM"/>
    </source>
</evidence>
<dbReference type="EMBL" id="JAVKGR010000004">
    <property type="protein sequence ID" value="MDR8019075.1"/>
    <property type="molecule type" value="Genomic_DNA"/>
</dbReference>
<evidence type="ECO:0000256" key="1">
    <source>
        <dbReference type="SAM" id="MobiDB-lite"/>
    </source>
</evidence>
<evidence type="ECO:0000313" key="2">
    <source>
        <dbReference type="EMBL" id="MDR8019075.1"/>
    </source>
</evidence>
<name>A0ABU2DS00_9MICC</name>
<feature type="compositionally biased region" description="Pro residues" evidence="1">
    <location>
        <begin position="1"/>
        <end position="10"/>
    </location>
</feature>
<protein>
    <recommendedName>
        <fullName evidence="4">DUF559 domain-containing protein</fullName>
    </recommendedName>
</protein>
<proteinExistence type="predicted"/>
<keyword evidence="3" id="KW-1185">Reference proteome</keyword>
<sequence length="362" mass="40046">MSAAEPPPNPRHNQHRTKRPDPLADRRRRAPSSPPAHLGRRHHLLAAGFDDDEIRHGIRNTTITRLGRGLYSPGAPDDPIREMLRSITGDGIHVASHHTAAALHGFTLPWARSLPMQIRDDPGATGVHDTHLTPSTPLHVTRIDGSKPMIRSGLVIGHQVRIPEEHVVERDGILLTSPAWTLSDLAHRRSVLELLILADQLVRHPCVEFGDFGSHGDGTALTNPTELREVAGMRDGVRGVRALREAAALTRVGADSPRETELRYRMHRVGLPEFAVNSPIFAPDGRYLHTPDLNNETFRVAVEYDGRGHADPRQAERDVTRAERAAGGGWLEVRITDRHTHPHWAPALDKISEALGSRGWRG</sequence>
<dbReference type="Proteomes" id="UP001251870">
    <property type="component" value="Unassembled WGS sequence"/>
</dbReference>
<feature type="region of interest" description="Disordered" evidence="1">
    <location>
        <begin position="1"/>
        <end position="42"/>
    </location>
</feature>
<comment type="caution">
    <text evidence="2">The sequence shown here is derived from an EMBL/GenBank/DDBJ whole genome shotgun (WGS) entry which is preliminary data.</text>
</comment>
<accession>A0ABU2DS00</accession>
<evidence type="ECO:0000313" key="3">
    <source>
        <dbReference type="Proteomes" id="UP001251870"/>
    </source>
</evidence>
<organism evidence="2 3">
    <name type="scientific">Nesterenkonia aerolata</name>
    <dbReference type="NCBI Taxonomy" id="3074079"/>
    <lineage>
        <taxon>Bacteria</taxon>
        <taxon>Bacillati</taxon>
        <taxon>Actinomycetota</taxon>
        <taxon>Actinomycetes</taxon>
        <taxon>Micrococcales</taxon>
        <taxon>Micrococcaceae</taxon>
        <taxon>Nesterenkonia</taxon>
    </lineage>
</organism>
<dbReference type="InterPro" id="IPR011335">
    <property type="entry name" value="Restrct_endonuc-II-like"/>
</dbReference>
<reference evidence="2 3" key="1">
    <citation type="submission" date="2023-09" db="EMBL/GenBank/DDBJ databases">
        <title>Description of three actinobacteria isolated from air of manufacturing shop in a pharmaceutical factory.</title>
        <authorList>
            <person name="Zhang D.-F."/>
        </authorList>
    </citation>
    <scope>NUCLEOTIDE SEQUENCE [LARGE SCALE GENOMIC DNA]</scope>
    <source>
        <strain evidence="2 3">LY-0111</strain>
    </source>
</reference>
<gene>
    <name evidence="2" type="ORF">RIL96_05795</name>
</gene>
<dbReference type="SUPFAM" id="SSF52980">
    <property type="entry name" value="Restriction endonuclease-like"/>
    <property type="match status" value="1"/>
</dbReference>
<dbReference type="RefSeq" id="WP_310548069.1">
    <property type="nucleotide sequence ID" value="NZ_JAVKGR010000004.1"/>
</dbReference>